<protein>
    <recommendedName>
        <fullName evidence="1">POTRA domain-containing protein</fullName>
    </recommendedName>
</protein>
<evidence type="ECO:0000259" key="1">
    <source>
        <dbReference type="Pfam" id="PF07244"/>
    </source>
</evidence>
<gene>
    <name evidence="2" type="ORF">ICJ83_01005</name>
</gene>
<dbReference type="Gene3D" id="2.40.160.50">
    <property type="entry name" value="membrane protein fhac: a member of the omp85/tpsb transporter family"/>
    <property type="match status" value="1"/>
</dbReference>
<dbReference type="AlphaFoldDB" id="A0A8J6U6C2"/>
<keyword evidence="3" id="KW-1185">Reference proteome</keyword>
<dbReference type="Proteomes" id="UP000600588">
    <property type="component" value="Unassembled WGS sequence"/>
</dbReference>
<proteinExistence type="predicted"/>
<dbReference type="GO" id="GO:0019867">
    <property type="term" value="C:outer membrane"/>
    <property type="evidence" value="ECO:0007669"/>
    <property type="project" value="InterPro"/>
</dbReference>
<dbReference type="Pfam" id="PF07244">
    <property type="entry name" value="POTRA"/>
    <property type="match status" value="1"/>
</dbReference>
<evidence type="ECO:0000313" key="2">
    <source>
        <dbReference type="EMBL" id="MBD0830700.1"/>
    </source>
</evidence>
<dbReference type="InterPro" id="IPR010827">
    <property type="entry name" value="BamA/TamA_POTRA"/>
</dbReference>
<feature type="domain" description="POTRA" evidence="1">
    <location>
        <begin position="162"/>
        <end position="211"/>
    </location>
</feature>
<comment type="caution">
    <text evidence="2">The sequence shown here is derived from an EMBL/GenBank/DDBJ whole genome shotgun (WGS) entry which is preliminary data.</text>
</comment>
<accession>A0A8J6U6C2</accession>
<dbReference type="EMBL" id="JACVXB010000001">
    <property type="protein sequence ID" value="MBD0830700.1"/>
    <property type="molecule type" value="Genomic_DNA"/>
</dbReference>
<organism evidence="2 3">
    <name type="scientific">Aestuariibaculum sediminum</name>
    <dbReference type="NCBI Taxonomy" id="2770637"/>
    <lineage>
        <taxon>Bacteria</taxon>
        <taxon>Pseudomonadati</taxon>
        <taxon>Bacteroidota</taxon>
        <taxon>Flavobacteriia</taxon>
        <taxon>Flavobacteriales</taxon>
        <taxon>Flavobacteriaceae</taxon>
    </lineage>
</organism>
<name>A0A8J6U6C2_9FLAO</name>
<dbReference type="Gene3D" id="3.10.20.310">
    <property type="entry name" value="membrane protein fhac"/>
    <property type="match status" value="1"/>
</dbReference>
<reference evidence="2 3" key="1">
    <citation type="submission" date="2020-09" db="EMBL/GenBank/DDBJ databases">
        <title>TT11 complete genome.</title>
        <authorList>
            <person name="Wu Z."/>
        </authorList>
    </citation>
    <scope>NUCLEOTIDE SEQUENCE [LARGE SCALE GENOMIC DNA]</scope>
    <source>
        <strain evidence="2 3">TT11</strain>
    </source>
</reference>
<evidence type="ECO:0000313" key="3">
    <source>
        <dbReference type="Proteomes" id="UP000600588"/>
    </source>
</evidence>
<sequence>MSQNLHLTITGRTKYETSVIDSLNYLKKHPNFIALKNEVDSIQKKLNLQGYIENTHNDILKENDSTFSTVFQLKNKYHRLYIYYKESDINKSILKKISQHVHPDYFVIDFSTVEKTLNYINQNQTESGFPFSKLRLTKVVVRDETSLQAELKTFTDSKKRSIDNIIIKGYEKFPESYLKHYLKIKTNRTFNLSEIKKKTARLKNLRFTNETKPPEVLFTKDSTTLYLYLEKTKSNTFDGFLGFGTNEDSNKLQFDGYLNLNLINNLNFGETLRLLYKSDENEQQTFEANTSLPYLFKSPIGFDFLLRIFRKDSSFTTVNQSAKLHYQINPKHKIFSGITFTESNNLLSENNISTLTDYRTNYFTIAYEFINSQSNSALFPVQSKYYLETNFGNRTQNNTKEQQSLFNLETFKIFNFNYRNCIYLRLTGSLLNSNNYLENELMRFGGINSIRGFEENSIYASLFSVLNTEYRYQLSNSIYIHSVTDLAYYQNKITESNEKLYSFGFGMAIITKTGLLRLTYANGKTENTPFKFSNSKIHISLNANF</sequence>